<organism evidence="9 10">
    <name type="scientific">Pseudonocardia ailaonensis</name>
    <dbReference type="NCBI Taxonomy" id="367279"/>
    <lineage>
        <taxon>Bacteria</taxon>
        <taxon>Bacillati</taxon>
        <taxon>Actinomycetota</taxon>
        <taxon>Actinomycetes</taxon>
        <taxon>Pseudonocardiales</taxon>
        <taxon>Pseudonocardiaceae</taxon>
        <taxon>Pseudonocardia</taxon>
    </lineage>
</organism>
<feature type="region of interest" description="Disordered" evidence="6">
    <location>
        <begin position="178"/>
        <end position="197"/>
    </location>
</feature>
<feature type="domain" description="Acyl-CoA dehydrogenase/oxidase N-terminal" evidence="8">
    <location>
        <begin position="6"/>
        <end position="112"/>
    </location>
</feature>
<keyword evidence="3" id="KW-0285">Flavoprotein</keyword>
<dbReference type="InterPro" id="IPR037069">
    <property type="entry name" value="AcylCoA_DH/ox_N_sf"/>
</dbReference>
<dbReference type="InterPro" id="IPR036250">
    <property type="entry name" value="AcylCo_DH-like_C"/>
</dbReference>
<keyword evidence="10" id="KW-1185">Reference proteome</keyword>
<dbReference type="Proteomes" id="UP001500449">
    <property type="component" value="Unassembled WGS sequence"/>
</dbReference>
<reference evidence="9 10" key="1">
    <citation type="journal article" date="2019" name="Int. J. Syst. Evol. Microbiol.">
        <title>The Global Catalogue of Microorganisms (GCM) 10K type strain sequencing project: providing services to taxonomists for standard genome sequencing and annotation.</title>
        <authorList>
            <consortium name="The Broad Institute Genomics Platform"/>
            <consortium name="The Broad Institute Genome Sequencing Center for Infectious Disease"/>
            <person name="Wu L."/>
            <person name="Ma J."/>
        </authorList>
    </citation>
    <scope>NUCLEOTIDE SEQUENCE [LARGE SCALE GENOMIC DNA]</scope>
    <source>
        <strain evidence="9 10">JCM 16009</strain>
    </source>
</reference>
<evidence type="ECO:0000259" key="8">
    <source>
        <dbReference type="Pfam" id="PF02771"/>
    </source>
</evidence>
<evidence type="ECO:0000313" key="10">
    <source>
        <dbReference type="Proteomes" id="UP001500449"/>
    </source>
</evidence>
<evidence type="ECO:0000256" key="5">
    <source>
        <dbReference type="ARBA" id="ARBA00023002"/>
    </source>
</evidence>
<accession>A0ABN2NPP4</accession>
<dbReference type="Gene3D" id="2.40.110.10">
    <property type="entry name" value="Butyryl-CoA Dehydrogenase, subunit A, domain 2"/>
    <property type="match status" value="1"/>
</dbReference>
<comment type="caution">
    <text evidence="9">The sequence shown here is derived from an EMBL/GenBank/DDBJ whole genome shotgun (WGS) entry which is preliminary data.</text>
</comment>
<dbReference type="InterPro" id="IPR046373">
    <property type="entry name" value="Acyl-CoA_Oxase/DH_mid-dom_sf"/>
</dbReference>
<dbReference type="InterPro" id="IPR009075">
    <property type="entry name" value="AcylCo_DH/oxidase_C"/>
</dbReference>
<evidence type="ECO:0000256" key="4">
    <source>
        <dbReference type="ARBA" id="ARBA00022827"/>
    </source>
</evidence>
<dbReference type="Pfam" id="PF02771">
    <property type="entry name" value="Acyl-CoA_dh_N"/>
    <property type="match status" value="1"/>
</dbReference>
<dbReference type="RefSeq" id="WP_344426484.1">
    <property type="nucleotide sequence ID" value="NZ_BAAAQK010000028.1"/>
</dbReference>
<dbReference type="PANTHER" id="PTHR43884:SF20">
    <property type="entry name" value="ACYL-COA DEHYDROGENASE FADE28"/>
    <property type="match status" value="1"/>
</dbReference>
<dbReference type="PANTHER" id="PTHR43884">
    <property type="entry name" value="ACYL-COA DEHYDROGENASE"/>
    <property type="match status" value="1"/>
</dbReference>
<dbReference type="EMBL" id="BAAAQK010000028">
    <property type="protein sequence ID" value="GAA1875981.1"/>
    <property type="molecule type" value="Genomic_DNA"/>
</dbReference>
<name>A0ABN2NPP4_9PSEU</name>
<dbReference type="InterPro" id="IPR009100">
    <property type="entry name" value="AcylCoA_DH/oxidase_NM_dom_sf"/>
</dbReference>
<evidence type="ECO:0000256" key="2">
    <source>
        <dbReference type="ARBA" id="ARBA00009347"/>
    </source>
</evidence>
<protein>
    <submittedName>
        <fullName evidence="9">Acyl-CoA dehydrogenase family protein</fullName>
    </submittedName>
</protein>
<dbReference type="Gene3D" id="1.10.540.10">
    <property type="entry name" value="Acyl-CoA dehydrogenase/oxidase, N-terminal domain"/>
    <property type="match status" value="1"/>
</dbReference>
<evidence type="ECO:0000256" key="3">
    <source>
        <dbReference type="ARBA" id="ARBA00022630"/>
    </source>
</evidence>
<dbReference type="SUPFAM" id="SSF56645">
    <property type="entry name" value="Acyl-CoA dehydrogenase NM domain-like"/>
    <property type="match status" value="1"/>
</dbReference>
<dbReference type="SUPFAM" id="SSF47203">
    <property type="entry name" value="Acyl-CoA dehydrogenase C-terminal domain-like"/>
    <property type="match status" value="1"/>
</dbReference>
<dbReference type="Pfam" id="PF00441">
    <property type="entry name" value="Acyl-CoA_dh_1"/>
    <property type="match status" value="1"/>
</dbReference>
<comment type="similarity">
    <text evidence="2">Belongs to the acyl-CoA dehydrogenase family.</text>
</comment>
<gene>
    <name evidence="9" type="ORF">GCM10009836_66580</name>
</gene>
<evidence type="ECO:0000313" key="9">
    <source>
        <dbReference type="EMBL" id="GAA1875981.1"/>
    </source>
</evidence>
<sequence length="390" mass="41052">MRLVLTEEQEALRAAVRDLLDDHSRVRDHLGAVDGDRWRRLAALDVLGLVVPEEYGGAGAGHVERAVVAEEIGRSLAPVPFLGSAVLATDALLALDDEAARRELLPALVSGERTAGVAVAEPGSPWGPGATRATRDGDTWTLHGRKIPVLPADVYLVVATTPDGPGWFRVDSATAPTATAPTATAPTATAPTATAPTTLTTTTLTTTTLTTTTLTTLDPTRGLVALTFDGTPAVRLESADPVAALARVADLATVALAAEQLGGLGRVLEMATEYAKVRMQFGRVIGSYQAVKHGLADVHSEWEMALSVVRYAAWAADEEPGELPVASALAAALLGPAYFRAATACVQYHGGIGYTWEHDAHLYYKRAKSTELLFGSPARDRARLADRLGI</sequence>
<dbReference type="Gene3D" id="1.20.140.10">
    <property type="entry name" value="Butyryl-CoA Dehydrogenase, subunit A, domain 3"/>
    <property type="match status" value="1"/>
</dbReference>
<evidence type="ECO:0000256" key="6">
    <source>
        <dbReference type="SAM" id="MobiDB-lite"/>
    </source>
</evidence>
<proteinExistence type="inferred from homology"/>
<keyword evidence="5" id="KW-0560">Oxidoreductase</keyword>
<comment type="cofactor">
    <cofactor evidence="1">
        <name>FAD</name>
        <dbReference type="ChEBI" id="CHEBI:57692"/>
    </cofactor>
</comment>
<evidence type="ECO:0000256" key="1">
    <source>
        <dbReference type="ARBA" id="ARBA00001974"/>
    </source>
</evidence>
<dbReference type="InterPro" id="IPR013786">
    <property type="entry name" value="AcylCoA_DH/ox_N"/>
</dbReference>
<keyword evidence="4" id="KW-0274">FAD</keyword>
<feature type="domain" description="Acyl-CoA dehydrogenase/oxidase C-terminal" evidence="7">
    <location>
        <begin position="254"/>
        <end position="388"/>
    </location>
</feature>
<evidence type="ECO:0000259" key="7">
    <source>
        <dbReference type="Pfam" id="PF00441"/>
    </source>
</evidence>